<evidence type="ECO:0000256" key="7">
    <source>
        <dbReference type="ARBA" id="ARBA00016340"/>
    </source>
</evidence>
<reference evidence="20" key="1">
    <citation type="submission" date="2021-01" db="EMBL/GenBank/DDBJ databases">
        <title>Whole genome shotgun sequence of Actinoplanes tereljensis NBRC 105297.</title>
        <authorList>
            <person name="Komaki H."/>
            <person name="Tamura T."/>
        </authorList>
    </citation>
    <scope>NUCLEOTIDE SEQUENCE</scope>
    <source>
        <strain evidence="20">NBRC 105297</strain>
    </source>
</reference>
<dbReference type="GO" id="GO:0005737">
    <property type="term" value="C:cytoplasm"/>
    <property type="evidence" value="ECO:0007669"/>
    <property type="project" value="TreeGrafter"/>
</dbReference>
<dbReference type="PANTHER" id="PTHR11943:SF1">
    <property type="entry name" value="GALACTOSE-1-PHOSPHATE URIDYLYLTRANSFERASE"/>
    <property type="match status" value="1"/>
</dbReference>
<evidence type="ECO:0000256" key="3">
    <source>
        <dbReference type="ARBA" id="ARBA00004947"/>
    </source>
</evidence>
<dbReference type="GO" id="GO:0008108">
    <property type="term" value="F:UDP-glucose:hexose-1-phosphate uridylyltransferase activity"/>
    <property type="evidence" value="ECO:0007669"/>
    <property type="project" value="UniProtKB-UniRule"/>
</dbReference>
<dbReference type="GO" id="GO:0004553">
    <property type="term" value="F:hydrolase activity, hydrolyzing O-glycosyl compounds"/>
    <property type="evidence" value="ECO:0007669"/>
    <property type="project" value="InterPro"/>
</dbReference>
<comment type="similarity">
    <text evidence="4">Belongs to the glycosyl hydrolase 35 family.</text>
</comment>
<dbReference type="PROSITE" id="PS00117">
    <property type="entry name" value="GAL_P_UDP_TRANSF_I"/>
    <property type="match status" value="1"/>
</dbReference>
<dbReference type="Proteomes" id="UP000623608">
    <property type="component" value="Unassembled WGS sequence"/>
</dbReference>
<evidence type="ECO:0000256" key="15">
    <source>
        <dbReference type="RuleBase" id="RU000506"/>
    </source>
</evidence>
<comment type="catalytic activity">
    <reaction evidence="1 15">
        <text>alpha-D-galactose 1-phosphate + UDP-alpha-D-glucose = alpha-D-glucose 1-phosphate + UDP-alpha-D-galactose</text>
        <dbReference type="Rhea" id="RHEA:13989"/>
        <dbReference type="ChEBI" id="CHEBI:58336"/>
        <dbReference type="ChEBI" id="CHEBI:58601"/>
        <dbReference type="ChEBI" id="CHEBI:58885"/>
        <dbReference type="ChEBI" id="CHEBI:66914"/>
        <dbReference type="EC" id="2.7.7.12"/>
    </reaction>
</comment>
<dbReference type="EC" id="2.7.7.12" evidence="6 14"/>
<dbReference type="Pfam" id="PF02744">
    <property type="entry name" value="GalP_UDP_tr_C"/>
    <property type="match status" value="1"/>
</dbReference>
<dbReference type="AlphaFoldDB" id="A0A919TU37"/>
<dbReference type="NCBIfam" id="TIGR00209">
    <property type="entry name" value="galT_1"/>
    <property type="match status" value="1"/>
</dbReference>
<dbReference type="InterPro" id="IPR001937">
    <property type="entry name" value="GalP_UDPtransf1"/>
</dbReference>
<evidence type="ECO:0000256" key="13">
    <source>
        <dbReference type="ARBA" id="ARBA00023277"/>
    </source>
</evidence>
<evidence type="ECO:0000259" key="17">
    <source>
        <dbReference type="Pfam" id="PF01087"/>
    </source>
</evidence>
<evidence type="ECO:0000313" key="21">
    <source>
        <dbReference type="Proteomes" id="UP000623608"/>
    </source>
</evidence>
<evidence type="ECO:0000259" key="19">
    <source>
        <dbReference type="Pfam" id="PF02744"/>
    </source>
</evidence>
<evidence type="ECO:0000259" key="18">
    <source>
        <dbReference type="Pfam" id="PF01301"/>
    </source>
</evidence>
<keyword evidence="10 15" id="KW-0479">Metal-binding</keyword>
<comment type="similarity">
    <text evidence="5 15">Belongs to the galactose-1-phosphate uridylyltransferase type 1 family.</text>
</comment>
<organism evidence="20 21">
    <name type="scientific">Paractinoplanes tereljensis</name>
    <dbReference type="NCBI Taxonomy" id="571912"/>
    <lineage>
        <taxon>Bacteria</taxon>
        <taxon>Bacillati</taxon>
        <taxon>Actinomycetota</taxon>
        <taxon>Actinomycetes</taxon>
        <taxon>Micromonosporales</taxon>
        <taxon>Micromonosporaceae</taxon>
        <taxon>Paractinoplanes</taxon>
    </lineage>
</organism>
<dbReference type="InterPro" id="IPR005849">
    <property type="entry name" value="GalP_Utransf_N"/>
</dbReference>
<keyword evidence="21" id="KW-1185">Reference proteome</keyword>
<evidence type="ECO:0000256" key="9">
    <source>
        <dbReference type="ARBA" id="ARBA00022695"/>
    </source>
</evidence>
<dbReference type="SUPFAM" id="SSF54197">
    <property type="entry name" value="HIT-like"/>
    <property type="match status" value="2"/>
</dbReference>
<keyword evidence="12 15" id="KW-0299">Galactose metabolism</keyword>
<dbReference type="PANTHER" id="PTHR11943">
    <property type="entry name" value="GALACTOSE-1-PHOSPHATE URIDYLYLTRANSFERASE"/>
    <property type="match status" value="1"/>
</dbReference>
<evidence type="ECO:0000256" key="8">
    <source>
        <dbReference type="ARBA" id="ARBA00022679"/>
    </source>
</evidence>
<feature type="region of interest" description="Disordered" evidence="16">
    <location>
        <begin position="596"/>
        <end position="661"/>
    </location>
</feature>
<dbReference type="PRINTS" id="PR00742">
    <property type="entry name" value="GLHYDRLASE35"/>
</dbReference>
<accession>A0A919TU37</accession>
<proteinExistence type="inferred from homology"/>
<feature type="domain" description="Galactose-1-phosphate uridyl transferase C-terminal" evidence="19">
    <location>
        <begin position="1034"/>
        <end position="1181"/>
    </location>
</feature>
<keyword evidence="11" id="KW-0862">Zinc</keyword>
<dbReference type="RefSeq" id="WP_307873281.1">
    <property type="nucleotide sequence ID" value="NZ_BOMY01000022.1"/>
</dbReference>
<feature type="domain" description="Glycoside hydrolase 35 catalytic" evidence="18">
    <location>
        <begin position="39"/>
        <end position="384"/>
    </location>
</feature>
<feature type="region of interest" description="Disordered" evidence="16">
    <location>
        <begin position="1"/>
        <end position="25"/>
    </location>
</feature>
<evidence type="ECO:0000256" key="16">
    <source>
        <dbReference type="SAM" id="MobiDB-lite"/>
    </source>
</evidence>
<dbReference type="Pfam" id="PF01301">
    <property type="entry name" value="Glyco_hydro_35"/>
    <property type="match status" value="1"/>
</dbReference>
<evidence type="ECO:0000256" key="11">
    <source>
        <dbReference type="ARBA" id="ARBA00022833"/>
    </source>
</evidence>
<dbReference type="Pfam" id="PF01087">
    <property type="entry name" value="GalP_UDP_transf"/>
    <property type="match status" value="1"/>
</dbReference>
<gene>
    <name evidence="20" type="ORF">Ate02nite_33470</name>
</gene>
<dbReference type="InterPro" id="IPR031330">
    <property type="entry name" value="Gly_Hdrlase_35_cat"/>
</dbReference>
<evidence type="ECO:0000256" key="5">
    <source>
        <dbReference type="ARBA" id="ARBA00010951"/>
    </source>
</evidence>
<name>A0A919TU37_9ACTN</name>
<evidence type="ECO:0000256" key="2">
    <source>
        <dbReference type="ARBA" id="ARBA00001947"/>
    </source>
</evidence>
<keyword evidence="9 15" id="KW-0548">Nucleotidyltransferase</keyword>
<feature type="domain" description="Galactose-1-phosphate uridyl transferase N-terminal" evidence="17">
    <location>
        <begin position="862"/>
        <end position="1021"/>
    </location>
</feature>
<dbReference type="EMBL" id="BOMY01000022">
    <property type="protein sequence ID" value="GIF20617.1"/>
    <property type="molecule type" value="Genomic_DNA"/>
</dbReference>
<dbReference type="GO" id="GO:0033499">
    <property type="term" value="P:galactose catabolic process via UDP-galactose, Leloir pathway"/>
    <property type="evidence" value="ECO:0007669"/>
    <property type="project" value="TreeGrafter"/>
</dbReference>
<evidence type="ECO:0000256" key="12">
    <source>
        <dbReference type="ARBA" id="ARBA00023144"/>
    </source>
</evidence>
<dbReference type="InterPro" id="IPR017853">
    <property type="entry name" value="GH"/>
</dbReference>
<dbReference type="InterPro" id="IPR001944">
    <property type="entry name" value="Glycoside_Hdrlase_35"/>
</dbReference>
<protein>
    <recommendedName>
        <fullName evidence="7 14">Galactose-1-phosphate uridylyltransferase</fullName>
        <ecNumber evidence="6 14">2.7.7.12</ecNumber>
    </recommendedName>
</protein>
<keyword evidence="13 15" id="KW-0119">Carbohydrate metabolism</keyword>
<evidence type="ECO:0000256" key="4">
    <source>
        <dbReference type="ARBA" id="ARBA00009809"/>
    </source>
</evidence>
<evidence type="ECO:0000256" key="14">
    <source>
        <dbReference type="NCBIfam" id="TIGR00209"/>
    </source>
</evidence>
<evidence type="ECO:0000256" key="6">
    <source>
        <dbReference type="ARBA" id="ARBA00012384"/>
    </source>
</evidence>
<evidence type="ECO:0000256" key="10">
    <source>
        <dbReference type="ARBA" id="ARBA00022723"/>
    </source>
</evidence>
<comment type="pathway">
    <text evidence="3 15">Carbohydrate metabolism; galactose metabolism.</text>
</comment>
<comment type="cofactor">
    <cofactor evidence="2">
        <name>Zn(2+)</name>
        <dbReference type="ChEBI" id="CHEBI:29105"/>
    </cofactor>
</comment>
<dbReference type="Gene3D" id="3.20.20.80">
    <property type="entry name" value="Glycosidases"/>
    <property type="match status" value="1"/>
</dbReference>
<dbReference type="InterPro" id="IPR019779">
    <property type="entry name" value="GalP_UDPtransf1_His-AS"/>
</dbReference>
<dbReference type="InterPro" id="IPR036265">
    <property type="entry name" value="HIT-like_sf"/>
</dbReference>
<evidence type="ECO:0000313" key="20">
    <source>
        <dbReference type="EMBL" id="GIF20617.1"/>
    </source>
</evidence>
<dbReference type="SUPFAM" id="SSF51445">
    <property type="entry name" value="(Trans)glycosidases"/>
    <property type="match status" value="1"/>
</dbReference>
<dbReference type="Gene3D" id="3.30.428.10">
    <property type="entry name" value="HIT-like"/>
    <property type="match status" value="2"/>
</dbReference>
<keyword evidence="8 15" id="KW-0808">Transferase</keyword>
<dbReference type="GO" id="GO:0008270">
    <property type="term" value="F:zinc ion binding"/>
    <property type="evidence" value="ECO:0007669"/>
    <property type="project" value="InterPro"/>
</dbReference>
<evidence type="ECO:0000256" key="1">
    <source>
        <dbReference type="ARBA" id="ARBA00001107"/>
    </source>
</evidence>
<dbReference type="InterPro" id="IPR005850">
    <property type="entry name" value="GalP_Utransf_C"/>
</dbReference>
<feature type="compositionally biased region" description="Basic and acidic residues" evidence="16">
    <location>
        <begin position="608"/>
        <end position="660"/>
    </location>
</feature>
<sequence>MPTEPLAVRHHPWSQPLRRPRMSNDEDARLGVSLTSRYLTRDGVPVIPVSGEIHYSRIPRARWRQRLRQMRAGGVTVAASYVFWLHHVEQRDSPRFDGNLDVAAFVDLAVAEGLDVILRIGPWCHGETRNGGFPDWVQQAPVRHRTDDPGYLAMVREWFGQIGAALDGRCGPDGPVIGIQIENELYDQPGHLLTLKRLAREAGMSAPLWTATAWGGADLPAEELLPLYGGYGDGFWVDSDAPWDPTFRDHYFFSHVWDDPGIGADVRRMQLQGMRADTAHPRTPSDLFPPATCELGGGMATAYHRRPRPAALDVATIAHCKIGNGSAWQGYYMYAGGTNPSGGLQESHATGYPNDLPTLGYDFGAPIGEAGLLAGSHALLRQQHAFLAAFGSSLAEMPSSLPEVRPTGVEDSRTLRWAVRSDGESGFLFIAWHQPHVPLELYNGARFRVELSGSEVVLPAEPIDIPVGTLARWPLALTLGGVRLDWATASALTVLPGAVPTLVLVAEAGIDVTYSVGGVAATVEPGLSPVRLRPDGGELDLLVLPAAVAADLWVCEAGPARRLLLSSGELTWGPDGRIESTAPDVRVYDPTAQAFGNLPLESASPTERSSHERSSHERLGHERLGHERKGDERSSDERSSDERKGDERLGDERSSEERLGALRSSGAAAVAVGVELVRAAGGAVPVGYAKFDGRQSAPSAEVFDELAAVYRVALPDWAAAAGSDGYLRLRWAGDVGQLRVDGRVVTDRFWDGSEWVVSLRDAGVRDGSEVTLHLLPLAVGTTISLPEDAGDRLAAADGQLLAIDSLTVEGRTVWREPHRVRRTSRLMADGREIIYFDDTEPFVAREAVDQRALPAAADAPGPEMRYDPLTGEWIAIAAHRNDRTFLPAADQDPLAPSTPGGFPTEIAEASYDVVVFENRFPSFSPRVSGDVELLDDSSLWPVRPAAGRTEVVCFSSAPKGSFGGLGPHRARTVIEAWADRTADLGSRDDVEYVFPFENRGREIGVTLPHPHGQIYAFPFVPPKAARMIAMAEAHTGGNLFRDILDAERLAGTRIVVESAHWIAYVPAASRWPVEVHLAPHRDVPDLPALTSAERDDLALIYLDVLGRFDRYFPGVRETPYISGVFQAPSRTHRDLFRLHLQVFSILRAPGKLKYLAGVESAMGSWISDTTPEKVATRLRSLG</sequence>
<comment type="caution">
    <text evidence="20">The sequence shown here is derived from an EMBL/GenBank/DDBJ whole genome shotgun (WGS) entry which is preliminary data.</text>
</comment>